<keyword evidence="2" id="KW-0175">Coiled coil</keyword>
<keyword evidence="1" id="KW-0611">Plant defense</keyword>
<dbReference type="Pfam" id="PF00931">
    <property type="entry name" value="NB-ARC"/>
    <property type="match status" value="1"/>
</dbReference>
<dbReference type="GO" id="GO:0043531">
    <property type="term" value="F:ADP binding"/>
    <property type="evidence" value="ECO:0007669"/>
    <property type="project" value="InterPro"/>
</dbReference>
<evidence type="ECO:0000313" key="5">
    <source>
        <dbReference type="Proteomes" id="UP001187192"/>
    </source>
</evidence>
<proteinExistence type="predicted"/>
<evidence type="ECO:0000256" key="1">
    <source>
        <dbReference type="ARBA" id="ARBA00022821"/>
    </source>
</evidence>
<keyword evidence="5" id="KW-1185">Reference proteome</keyword>
<reference evidence="4" key="1">
    <citation type="submission" date="2023-07" db="EMBL/GenBank/DDBJ databases">
        <title>draft genome sequence of fig (Ficus carica).</title>
        <authorList>
            <person name="Takahashi T."/>
            <person name="Nishimura K."/>
        </authorList>
    </citation>
    <scope>NUCLEOTIDE SEQUENCE</scope>
</reference>
<dbReference type="SUPFAM" id="SSF52540">
    <property type="entry name" value="P-loop containing nucleoside triphosphate hydrolases"/>
    <property type="match status" value="1"/>
</dbReference>
<gene>
    <name evidence="4" type="ORF">TIFTF001_048711</name>
</gene>
<evidence type="ECO:0000256" key="2">
    <source>
        <dbReference type="SAM" id="Coils"/>
    </source>
</evidence>
<dbReference type="PANTHER" id="PTHR33463">
    <property type="entry name" value="NB-ARC DOMAIN-CONTAINING PROTEIN-RELATED"/>
    <property type="match status" value="1"/>
</dbReference>
<feature type="coiled-coil region" evidence="2">
    <location>
        <begin position="70"/>
        <end position="97"/>
    </location>
</feature>
<evidence type="ECO:0000259" key="3">
    <source>
        <dbReference type="Pfam" id="PF00931"/>
    </source>
</evidence>
<accession>A0AA87YPU0</accession>
<dbReference type="InterPro" id="IPR027417">
    <property type="entry name" value="P-loop_NTPase"/>
</dbReference>
<dbReference type="Proteomes" id="UP001187192">
    <property type="component" value="Unassembled WGS sequence"/>
</dbReference>
<evidence type="ECO:0000313" key="4">
    <source>
        <dbReference type="EMBL" id="GMN20219.1"/>
    </source>
</evidence>
<dbReference type="EMBL" id="BTGU01006421">
    <property type="protein sequence ID" value="GMN20219.1"/>
    <property type="molecule type" value="Genomic_DNA"/>
</dbReference>
<feature type="domain" description="NB-ARC" evidence="3">
    <location>
        <begin position="201"/>
        <end position="309"/>
    </location>
</feature>
<feature type="non-terminal residue" evidence="4">
    <location>
        <position position="1"/>
    </location>
</feature>
<dbReference type="Gene3D" id="3.40.50.300">
    <property type="entry name" value="P-loop containing nucleotide triphosphate hydrolases"/>
    <property type="match status" value="1"/>
</dbReference>
<organism evidence="4 5">
    <name type="scientific">Ficus carica</name>
    <name type="common">Common fig</name>
    <dbReference type="NCBI Taxonomy" id="3494"/>
    <lineage>
        <taxon>Eukaryota</taxon>
        <taxon>Viridiplantae</taxon>
        <taxon>Streptophyta</taxon>
        <taxon>Embryophyta</taxon>
        <taxon>Tracheophyta</taxon>
        <taxon>Spermatophyta</taxon>
        <taxon>Magnoliopsida</taxon>
        <taxon>eudicotyledons</taxon>
        <taxon>Gunneridae</taxon>
        <taxon>Pentapetalae</taxon>
        <taxon>rosids</taxon>
        <taxon>fabids</taxon>
        <taxon>Rosales</taxon>
        <taxon>Moraceae</taxon>
        <taxon>Ficeae</taxon>
        <taxon>Ficus</taxon>
    </lineage>
</organism>
<comment type="caution">
    <text evidence="4">The sequence shown here is derived from an EMBL/GenBank/DDBJ whole genome shotgun (WGS) entry which is preliminary data.</text>
</comment>
<dbReference type="AlphaFoldDB" id="A0AA87YPU0"/>
<dbReference type="PANTHER" id="PTHR33463:SF202">
    <property type="entry name" value="NB-ARC DOMAIN-CONTAINING PROTEIN"/>
    <property type="match status" value="1"/>
</dbReference>
<dbReference type="PRINTS" id="PR00364">
    <property type="entry name" value="DISEASERSIST"/>
</dbReference>
<name>A0AA87YPU0_FICCA</name>
<dbReference type="InterPro" id="IPR050905">
    <property type="entry name" value="Plant_NBS-LRR"/>
</dbReference>
<sequence length="309" mass="34735">MVNPLTVEFVVETRSARPGAVFCAAVLNMAACGMEILTSILAAAATEIGRNLCRCIFPKIKSTVRFKANLRDLEKEKKRMMDLMNDIKQQLESAEKIGRSPTPEVKIWLRDADEFVANANSVQAGVTVNDTRLYGCHCHCSQRIRLGSEVGKLLKEVETLLKAGSFPDGVVSVNDLEKPVEYLPGPSIEYQTIASRNLAELAKMLEENNVRRIGVWGMGGVGKTTLVRNMNNKLNSTSSDQCLFSIVIWITVSKEVDLKRVQREIADRLNLKMEAEESIERTARRLHQRLEKEKFLLILDDVWDNIDLD</sequence>
<protein>
    <recommendedName>
        <fullName evidence="3">NB-ARC domain-containing protein</fullName>
    </recommendedName>
</protein>
<dbReference type="InterPro" id="IPR002182">
    <property type="entry name" value="NB-ARC"/>
</dbReference>